<organism evidence="1">
    <name type="scientific">Bifidobacterium pseudolongum subsp. globosum</name>
    <dbReference type="NCBI Taxonomy" id="1690"/>
    <lineage>
        <taxon>Bacteria</taxon>
        <taxon>Bacillati</taxon>
        <taxon>Actinomycetota</taxon>
        <taxon>Actinomycetes</taxon>
        <taxon>Bifidobacteriales</taxon>
        <taxon>Bifidobacteriaceae</taxon>
        <taxon>Bifidobacterium</taxon>
    </lineage>
</organism>
<dbReference type="Gene3D" id="3.40.190.10">
    <property type="entry name" value="Periplasmic binding protein-like II"/>
    <property type="match status" value="1"/>
</dbReference>
<dbReference type="AlphaFoldDB" id="A0EJ85"/>
<dbReference type="EMBL" id="DQ103758">
    <property type="protein sequence ID" value="AAZ30041.1"/>
    <property type="molecule type" value="Genomic_DNA"/>
</dbReference>
<dbReference type="RefSeq" id="WP_012477480.1">
    <property type="nucleotide sequence ID" value="NC_010877.1"/>
</dbReference>
<geneLocation type="plasmid" evidence="1">
    <name>pASV479</name>
</geneLocation>
<keyword evidence="1" id="KW-0614">Plasmid</keyword>
<proteinExistence type="predicted"/>
<protein>
    <submittedName>
        <fullName evidence="1">Uncharacterized protein</fullName>
    </submittedName>
</protein>
<accession>A0EJ85</accession>
<name>A0EJ85_9BIFI</name>
<reference evidence="1" key="1">
    <citation type="journal article" date="2007" name="Plasmid">
        <title>Characterization of plasmid pASV479 from Bifidobacterium pseudolongum subsp. globosum and its use for expression vector construction.</title>
        <authorList>
            <person name="Sangrador-Vegas A."/>
            <person name="Stanton C."/>
            <person name="van Sinderen D."/>
            <person name="Fitzgerald G.F."/>
            <person name="Ross R.P."/>
        </authorList>
    </citation>
    <scope>NUCLEOTIDE SEQUENCE</scope>
    <source>
        <plasmid evidence="1">pASV479</plasmid>
    </source>
</reference>
<evidence type="ECO:0000313" key="1">
    <source>
        <dbReference type="EMBL" id="AAZ30041.1"/>
    </source>
</evidence>
<sequence length="174" mass="19515">MRYKKVKTQNPKLAQTFNANTNAAIYWCEANPEEWQSLLNEAVTKTLNQLEQILTGKEDEKTNPAYPASHELADTLAERGIIMYPQLIEMLICKKLEAVLDLEVETTAGLLLADGFTKKNLAFFMDTSPSNLNVRYPHLNDIAAAQDEADATNQTQVVDMGNGITREVFPNPRQ</sequence>